<evidence type="ECO:0000256" key="2">
    <source>
        <dbReference type="SAM" id="Phobius"/>
    </source>
</evidence>
<evidence type="ECO:0000313" key="3">
    <source>
        <dbReference type="EMBL" id="KAF5334477.1"/>
    </source>
</evidence>
<keyword evidence="2" id="KW-1133">Transmembrane helix</keyword>
<protein>
    <recommendedName>
        <fullName evidence="5">Glycoside hydrolase family 76 protein</fullName>
    </recommendedName>
</protein>
<accession>A0A8H5C5S1</accession>
<comment type="caution">
    <text evidence="3">The sequence shown here is derived from an EMBL/GenBank/DDBJ whole genome shotgun (WGS) entry which is preliminary data.</text>
</comment>
<keyword evidence="2" id="KW-0812">Transmembrane</keyword>
<dbReference type="Proteomes" id="UP000559256">
    <property type="component" value="Unassembled WGS sequence"/>
</dbReference>
<dbReference type="InterPro" id="IPR053169">
    <property type="entry name" value="MUG_Protein"/>
</dbReference>
<reference evidence="3 4" key="1">
    <citation type="journal article" date="2020" name="ISME J.">
        <title>Uncovering the hidden diversity of litter-decomposition mechanisms in mushroom-forming fungi.</title>
        <authorList>
            <person name="Floudas D."/>
            <person name="Bentzer J."/>
            <person name="Ahren D."/>
            <person name="Johansson T."/>
            <person name="Persson P."/>
            <person name="Tunlid A."/>
        </authorList>
    </citation>
    <scope>NUCLEOTIDE SEQUENCE [LARGE SCALE GENOMIC DNA]</scope>
    <source>
        <strain evidence="3 4">CBS 291.85</strain>
    </source>
</reference>
<feature type="region of interest" description="Disordered" evidence="1">
    <location>
        <begin position="431"/>
        <end position="450"/>
    </location>
</feature>
<gene>
    <name evidence="3" type="ORF">D9758_017555</name>
</gene>
<dbReference type="SUPFAM" id="SSF48208">
    <property type="entry name" value="Six-hairpin glycosidases"/>
    <property type="match status" value="1"/>
</dbReference>
<dbReference type="PANTHER" id="PTHR47791">
    <property type="entry name" value="MEIOTICALLY UP-REGULATED GENE 191 PROTEIN"/>
    <property type="match status" value="1"/>
</dbReference>
<dbReference type="Gene3D" id="1.50.10.20">
    <property type="match status" value="1"/>
</dbReference>
<dbReference type="EMBL" id="JAACJM010000259">
    <property type="protein sequence ID" value="KAF5334477.1"/>
    <property type="molecule type" value="Genomic_DNA"/>
</dbReference>
<evidence type="ECO:0000256" key="1">
    <source>
        <dbReference type="SAM" id="MobiDB-lite"/>
    </source>
</evidence>
<dbReference type="InterPro" id="IPR008928">
    <property type="entry name" value="6-hairpin_glycosidase_sf"/>
</dbReference>
<feature type="region of interest" description="Disordered" evidence="1">
    <location>
        <begin position="505"/>
        <end position="581"/>
    </location>
</feature>
<evidence type="ECO:0000313" key="4">
    <source>
        <dbReference type="Proteomes" id="UP000559256"/>
    </source>
</evidence>
<feature type="compositionally biased region" description="Low complexity" evidence="1">
    <location>
        <begin position="432"/>
        <end position="450"/>
    </location>
</feature>
<proteinExistence type="predicted"/>
<name>A0A8H5C5S1_9AGAR</name>
<dbReference type="OrthoDB" id="3068171at2759"/>
<keyword evidence="2" id="KW-0472">Membrane</keyword>
<dbReference type="AlphaFoldDB" id="A0A8H5C5S1"/>
<dbReference type="PANTHER" id="PTHR47791:SF3">
    <property type="entry name" value="MEIOTICALLY UP-REGULATED GENE 191 PROTEIN"/>
    <property type="match status" value="1"/>
</dbReference>
<evidence type="ECO:0008006" key="5">
    <source>
        <dbReference type="Google" id="ProtNLM"/>
    </source>
</evidence>
<dbReference type="GO" id="GO:0005975">
    <property type="term" value="P:carbohydrate metabolic process"/>
    <property type="evidence" value="ECO:0007669"/>
    <property type="project" value="InterPro"/>
</dbReference>
<keyword evidence="4" id="KW-1185">Reference proteome</keyword>
<feature type="region of interest" description="Disordered" evidence="1">
    <location>
        <begin position="596"/>
        <end position="616"/>
    </location>
</feature>
<feature type="compositionally biased region" description="Polar residues" evidence="1">
    <location>
        <begin position="505"/>
        <end position="529"/>
    </location>
</feature>
<sequence length="616" mass="67675">MFNIAARCITLRCSQIHMLQVIGFLVVASYLAGLVNALEFTSKPSPSWRKPAITTSSEDRVSLAERAFEKALGLLNQTTGKYTDNLDMTMPGALYYEMARFDFLTNQTKFKDQILNYFGIVEGEFPSFEMDFLLALLMTQTVKQLDDGLVFGYAAMHAYKAYNDDIFLSYAQDSWEYGMNYTLSNDQVVAHQTPVRNFTLQVDCTGFKVTGGFILGHRPQHHSSKWSFIWVISAEVTANNTYLDAAIASSEFILNLLGNSNSLIKDSLNIGPTDTCQAGQDYPYNSGLTIEGLAILDALQPDPDRLQKLYNIISAATIADWHNKDGVIVSNAPSGYGHPQQGGDSHLIRAMNEVYHRTNDSNLQSYAEKYLSVQYNALLDFSTSEGTDIYGGQWTGPPSDQISGENQTVALSLLVNAISLTDAIQSPEPTFTTIPPGATSPASPPSSHSARTGAIIGGVIGGVILVILTGLCFLRLRRKNQRRLNAPSQYLPSFVVFPSSSQTTLGQSASSGYSRAQKGQNSNNRNQFASDRIIQPLDGKRGIREQTTLPASSADNVTQDTAPPATTVPITQPPLPSVQNRDNMTTEDLITLLNQRLQPGPHWEEEMPPEYPRTPH</sequence>
<organism evidence="3 4">
    <name type="scientific">Tetrapyrgos nigripes</name>
    <dbReference type="NCBI Taxonomy" id="182062"/>
    <lineage>
        <taxon>Eukaryota</taxon>
        <taxon>Fungi</taxon>
        <taxon>Dikarya</taxon>
        <taxon>Basidiomycota</taxon>
        <taxon>Agaricomycotina</taxon>
        <taxon>Agaricomycetes</taxon>
        <taxon>Agaricomycetidae</taxon>
        <taxon>Agaricales</taxon>
        <taxon>Marasmiineae</taxon>
        <taxon>Marasmiaceae</taxon>
        <taxon>Tetrapyrgos</taxon>
    </lineage>
</organism>
<feature type="transmembrane region" description="Helical" evidence="2">
    <location>
        <begin position="453"/>
        <end position="474"/>
    </location>
</feature>
<feature type="compositionally biased region" description="Polar residues" evidence="1">
    <location>
        <begin position="545"/>
        <end position="561"/>
    </location>
</feature>